<evidence type="ECO:0000256" key="1">
    <source>
        <dbReference type="ARBA" id="ARBA00004141"/>
    </source>
</evidence>
<feature type="transmembrane region" description="Helical" evidence="6">
    <location>
        <begin position="142"/>
        <end position="160"/>
    </location>
</feature>
<feature type="region of interest" description="Disordered" evidence="5">
    <location>
        <begin position="17"/>
        <end position="61"/>
    </location>
</feature>
<dbReference type="InterPro" id="IPR051415">
    <property type="entry name" value="LAAT-1"/>
</dbReference>
<dbReference type="GO" id="GO:0015174">
    <property type="term" value="F:basic amino acid transmembrane transporter activity"/>
    <property type="evidence" value="ECO:0007669"/>
    <property type="project" value="TreeGrafter"/>
</dbReference>
<comment type="caution">
    <text evidence="7">The sequence shown here is derived from an EMBL/GenBank/DDBJ whole genome shotgun (WGS) entry which is preliminary data.</text>
</comment>
<keyword evidence="8" id="KW-1185">Reference proteome</keyword>
<comment type="subcellular location">
    <subcellularLocation>
        <location evidence="1">Membrane</location>
        <topology evidence="1">Multi-pass membrane protein</topology>
    </subcellularLocation>
</comment>
<evidence type="ECO:0000313" key="7">
    <source>
        <dbReference type="EMBL" id="KAG0664557.1"/>
    </source>
</evidence>
<dbReference type="PANTHER" id="PTHR16201">
    <property type="entry name" value="SEVEN TRANSMEMBRANE PROTEIN 1-RELATED"/>
    <property type="match status" value="1"/>
</dbReference>
<evidence type="ECO:0000313" key="8">
    <source>
        <dbReference type="Proteomes" id="UP000750334"/>
    </source>
</evidence>
<sequence>MYKNSLATVGHEPVAVLSNLPDNEGHNSRTITTEDLESLIDNGQDGDIERTTSRGTSGSNRSRRDLLIAAVTIAKQVNLTNAMTDTPLPSPLPYGGHNNGNNHNHNSGIVLSWLGALFYISGRIPQLIKNYQRKSTDGLSPLLFATTLLCNITYCISIFTSCKFIDSNDKWQFFDNALPFIIGSAGTIIFDLIYFYQYYVLYSSDSKLRAIEREIYQEEEESNEENEDTPLLISS</sequence>
<feature type="transmembrane region" description="Helical" evidence="6">
    <location>
        <begin position="180"/>
        <end position="201"/>
    </location>
</feature>
<dbReference type="PANTHER" id="PTHR16201:SF34">
    <property type="entry name" value="LYSOSOMAL AMINO ACID TRANSPORTER 1"/>
    <property type="match status" value="1"/>
</dbReference>
<dbReference type="Gene3D" id="1.20.1280.290">
    <property type="match status" value="1"/>
</dbReference>
<dbReference type="GO" id="GO:0000329">
    <property type="term" value="C:fungal-type vacuole membrane"/>
    <property type="evidence" value="ECO:0007669"/>
    <property type="project" value="TreeGrafter"/>
</dbReference>
<organism evidence="7 8">
    <name type="scientific">Maudiozyma exigua</name>
    <name type="common">Yeast</name>
    <name type="synonym">Kazachstania exigua</name>
    <dbReference type="NCBI Taxonomy" id="34358"/>
    <lineage>
        <taxon>Eukaryota</taxon>
        <taxon>Fungi</taxon>
        <taxon>Dikarya</taxon>
        <taxon>Ascomycota</taxon>
        <taxon>Saccharomycotina</taxon>
        <taxon>Saccharomycetes</taxon>
        <taxon>Saccharomycetales</taxon>
        <taxon>Saccharomycetaceae</taxon>
        <taxon>Maudiozyma</taxon>
    </lineage>
</organism>
<evidence type="ECO:0000256" key="4">
    <source>
        <dbReference type="ARBA" id="ARBA00023136"/>
    </source>
</evidence>
<dbReference type="EMBL" id="PUHR01000118">
    <property type="protein sequence ID" value="KAG0664557.1"/>
    <property type="molecule type" value="Genomic_DNA"/>
</dbReference>
<reference evidence="7 8" key="1">
    <citation type="submission" date="2020-11" db="EMBL/GenBank/DDBJ databases">
        <title>Kefir isolates.</title>
        <authorList>
            <person name="Marcisauskas S."/>
            <person name="Kim Y."/>
            <person name="Blasche S."/>
        </authorList>
    </citation>
    <scope>NUCLEOTIDE SEQUENCE [LARGE SCALE GENOMIC DNA]</scope>
    <source>
        <strain evidence="7 8">OG2</strain>
    </source>
</reference>
<name>A0A9P6W5F7_MAUEX</name>
<evidence type="ECO:0000256" key="5">
    <source>
        <dbReference type="SAM" id="MobiDB-lite"/>
    </source>
</evidence>
<dbReference type="OrthoDB" id="8048523at2759"/>
<gene>
    <name evidence="7" type="ORF">C6P45_000548</name>
</gene>
<evidence type="ECO:0000256" key="6">
    <source>
        <dbReference type="SAM" id="Phobius"/>
    </source>
</evidence>
<dbReference type="SMART" id="SM00679">
    <property type="entry name" value="CTNS"/>
    <property type="match status" value="1"/>
</dbReference>
<evidence type="ECO:0000256" key="3">
    <source>
        <dbReference type="ARBA" id="ARBA00022989"/>
    </source>
</evidence>
<keyword evidence="4 6" id="KW-0472">Membrane</keyword>
<evidence type="ECO:0000256" key="2">
    <source>
        <dbReference type="ARBA" id="ARBA00022692"/>
    </source>
</evidence>
<dbReference type="Pfam" id="PF04193">
    <property type="entry name" value="PQ-loop"/>
    <property type="match status" value="1"/>
</dbReference>
<dbReference type="InterPro" id="IPR006603">
    <property type="entry name" value="PQ-loop_rpt"/>
</dbReference>
<keyword evidence="3 6" id="KW-1133">Transmembrane helix</keyword>
<dbReference type="GO" id="GO:0034488">
    <property type="term" value="P:basic amino acid transmembrane export from vacuole"/>
    <property type="evidence" value="ECO:0007669"/>
    <property type="project" value="TreeGrafter"/>
</dbReference>
<keyword evidence="2 6" id="KW-0812">Transmembrane</keyword>
<accession>A0A9P6W5F7</accession>
<protein>
    <submittedName>
        <fullName evidence="7">Uncharacterized protein</fullName>
    </submittedName>
</protein>
<dbReference type="FunFam" id="1.20.1280.290:FF:000034">
    <property type="entry name" value="PQ loop repeat family protein"/>
    <property type="match status" value="1"/>
</dbReference>
<dbReference type="Proteomes" id="UP000750334">
    <property type="component" value="Unassembled WGS sequence"/>
</dbReference>
<dbReference type="AlphaFoldDB" id="A0A9P6W5F7"/>
<proteinExistence type="predicted"/>